<dbReference type="Gene3D" id="4.10.280.10">
    <property type="entry name" value="Helix-loop-helix DNA-binding domain"/>
    <property type="match status" value="1"/>
</dbReference>
<dbReference type="CDD" id="cd04873">
    <property type="entry name" value="ACT_UUR-ACR-like"/>
    <property type="match status" value="1"/>
</dbReference>
<keyword evidence="8" id="KW-1185">Reference proteome</keyword>
<evidence type="ECO:0000313" key="7">
    <source>
        <dbReference type="EMBL" id="KAG2586165.1"/>
    </source>
</evidence>
<dbReference type="PROSITE" id="PS50888">
    <property type="entry name" value="BHLH"/>
    <property type="match status" value="1"/>
</dbReference>
<organism evidence="7 8">
    <name type="scientific">Panicum virgatum</name>
    <name type="common">Blackwell switchgrass</name>
    <dbReference type="NCBI Taxonomy" id="38727"/>
    <lineage>
        <taxon>Eukaryota</taxon>
        <taxon>Viridiplantae</taxon>
        <taxon>Streptophyta</taxon>
        <taxon>Embryophyta</taxon>
        <taxon>Tracheophyta</taxon>
        <taxon>Spermatophyta</taxon>
        <taxon>Magnoliopsida</taxon>
        <taxon>Liliopsida</taxon>
        <taxon>Poales</taxon>
        <taxon>Poaceae</taxon>
        <taxon>PACMAD clade</taxon>
        <taxon>Panicoideae</taxon>
        <taxon>Panicodae</taxon>
        <taxon>Paniceae</taxon>
        <taxon>Panicinae</taxon>
        <taxon>Panicum</taxon>
        <taxon>Panicum sect. Hiantes</taxon>
    </lineage>
</organism>
<dbReference type="GO" id="GO:0046983">
    <property type="term" value="F:protein dimerization activity"/>
    <property type="evidence" value="ECO:0007669"/>
    <property type="project" value="InterPro"/>
</dbReference>
<keyword evidence="3" id="KW-0238">DNA-binding</keyword>
<proteinExistence type="inferred from homology"/>
<comment type="similarity">
    <text evidence="1">Belongs to the bHLH protein family.</text>
</comment>
<dbReference type="InterPro" id="IPR045847">
    <property type="entry name" value="AIG1-like"/>
</dbReference>
<dbReference type="AlphaFoldDB" id="A0A8T0RM16"/>
<dbReference type="InterPro" id="IPR036638">
    <property type="entry name" value="HLH_DNA-bd_sf"/>
</dbReference>
<dbReference type="OrthoDB" id="71302at2759"/>
<evidence type="ECO:0000256" key="3">
    <source>
        <dbReference type="ARBA" id="ARBA00023125"/>
    </source>
</evidence>
<dbReference type="PANTHER" id="PTHR45844">
    <property type="entry name" value="TRANSCRIPTION FACTOR BHLH30"/>
    <property type="match status" value="1"/>
</dbReference>
<dbReference type="EMBL" id="CM029046">
    <property type="protein sequence ID" value="KAG2586165.1"/>
    <property type="molecule type" value="Genomic_DNA"/>
</dbReference>
<dbReference type="GO" id="GO:0003677">
    <property type="term" value="F:DNA binding"/>
    <property type="evidence" value="ECO:0007669"/>
    <property type="project" value="UniProtKB-KW"/>
</dbReference>
<evidence type="ECO:0000256" key="5">
    <source>
        <dbReference type="SAM" id="MobiDB-lite"/>
    </source>
</evidence>
<dbReference type="SMART" id="SM00353">
    <property type="entry name" value="HLH"/>
    <property type="match status" value="1"/>
</dbReference>
<dbReference type="Pfam" id="PF00010">
    <property type="entry name" value="HLH"/>
    <property type="match status" value="1"/>
</dbReference>
<evidence type="ECO:0000259" key="6">
    <source>
        <dbReference type="PROSITE" id="PS50888"/>
    </source>
</evidence>
<dbReference type="SUPFAM" id="SSF55021">
    <property type="entry name" value="ACT-like"/>
    <property type="match status" value="1"/>
</dbReference>
<dbReference type="GO" id="GO:0003700">
    <property type="term" value="F:DNA-binding transcription factor activity"/>
    <property type="evidence" value="ECO:0007669"/>
    <property type="project" value="InterPro"/>
</dbReference>
<dbReference type="SUPFAM" id="SSF47459">
    <property type="entry name" value="HLH, helix-loop-helix DNA-binding domain"/>
    <property type="match status" value="1"/>
</dbReference>
<evidence type="ECO:0000256" key="2">
    <source>
        <dbReference type="ARBA" id="ARBA00023015"/>
    </source>
</evidence>
<keyword evidence="2" id="KW-0805">Transcription regulation</keyword>
<feature type="region of interest" description="Disordered" evidence="5">
    <location>
        <begin position="112"/>
        <end position="136"/>
    </location>
</feature>
<feature type="compositionally biased region" description="Basic and acidic residues" evidence="5">
    <location>
        <begin position="112"/>
        <end position="122"/>
    </location>
</feature>
<evidence type="ECO:0000256" key="4">
    <source>
        <dbReference type="ARBA" id="ARBA00023163"/>
    </source>
</evidence>
<protein>
    <recommendedName>
        <fullName evidence="6">BHLH domain-containing protein</fullName>
    </recommendedName>
</protein>
<reference evidence="7" key="1">
    <citation type="submission" date="2020-05" db="EMBL/GenBank/DDBJ databases">
        <title>WGS assembly of Panicum virgatum.</title>
        <authorList>
            <person name="Lovell J.T."/>
            <person name="Jenkins J."/>
            <person name="Shu S."/>
            <person name="Juenger T.E."/>
            <person name="Schmutz J."/>
        </authorList>
    </citation>
    <scope>NUCLEOTIDE SEQUENCE</scope>
    <source>
        <strain evidence="7">AP13</strain>
    </source>
</reference>
<comment type="caution">
    <text evidence="7">The sequence shown here is derived from an EMBL/GenBank/DDBJ whole genome shotgun (WGS) entry which is preliminary data.</text>
</comment>
<sequence length="321" mass="33466">MSSFLALHFSSIAGKIKVGPELQLHCLICSCALWIVVIAVVVEGFDDGMGSVPFGDTELFDGFYGGFGGHGYDEYGLGQLGASTSHVPLPLDGGTAEEVDGAAASTELLEAPKRKGDHRSEKAAMALKSHSEAERRRRERINAHLATLRTMVPCTDKMDKAALLAEVITHVKKLKTSAARIRSHCAVPADADEVAVELVVPGAASPPPSHGAGGGGGGGLLVKATLSCADGADVFADVKSALRPLRLRVVGSEVTTLGGRVRLTFLISPPPCDVGGVADSVRQALQSVVDKANSALEFAPRASLLNKRRRVSTFESSSSSS</sequence>
<dbReference type="Proteomes" id="UP000823388">
    <property type="component" value="Chromosome 5N"/>
</dbReference>
<accession>A0A8T0RM16</accession>
<feature type="domain" description="BHLH" evidence="6">
    <location>
        <begin position="125"/>
        <end position="174"/>
    </location>
</feature>
<dbReference type="PANTHER" id="PTHR45844:SF9">
    <property type="entry name" value="OS09G0463900 PROTEIN"/>
    <property type="match status" value="1"/>
</dbReference>
<dbReference type="InterPro" id="IPR011598">
    <property type="entry name" value="bHLH_dom"/>
</dbReference>
<dbReference type="InterPro" id="IPR045865">
    <property type="entry name" value="ACT-like_dom_sf"/>
</dbReference>
<evidence type="ECO:0000313" key="8">
    <source>
        <dbReference type="Proteomes" id="UP000823388"/>
    </source>
</evidence>
<gene>
    <name evidence="7" type="ORF">PVAP13_5NG100200</name>
</gene>
<name>A0A8T0RM16_PANVG</name>
<keyword evidence="4" id="KW-0804">Transcription</keyword>
<evidence type="ECO:0000256" key="1">
    <source>
        <dbReference type="ARBA" id="ARBA00005510"/>
    </source>
</evidence>